<evidence type="ECO:0000313" key="2">
    <source>
        <dbReference type="EMBL" id="MBE5918613.1"/>
    </source>
</evidence>
<proteinExistence type="predicted"/>
<accession>A0A927U974</accession>
<feature type="transmembrane region" description="Helical" evidence="1">
    <location>
        <begin position="409"/>
        <end position="428"/>
    </location>
</feature>
<reference evidence="2" key="1">
    <citation type="submission" date="2019-04" db="EMBL/GenBank/DDBJ databases">
        <title>Evolution of Biomass-Degrading Anaerobic Consortia Revealed by Metagenomics.</title>
        <authorList>
            <person name="Peng X."/>
        </authorList>
    </citation>
    <scope>NUCLEOTIDE SEQUENCE</scope>
    <source>
        <strain evidence="2">SIG311</strain>
    </source>
</reference>
<organism evidence="2 3">
    <name type="scientific">Pseudobutyrivibrio ruminis</name>
    <dbReference type="NCBI Taxonomy" id="46206"/>
    <lineage>
        <taxon>Bacteria</taxon>
        <taxon>Bacillati</taxon>
        <taxon>Bacillota</taxon>
        <taxon>Clostridia</taxon>
        <taxon>Lachnospirales</taxon>
        <taxon>Lachnospiraceae</taxon>
        <taxon>Pseudobutyrivibrio</taxon>
    </lineage>
</organism>
<comment type="caution">
    <text evidence="2">The sequence shown here is derived from an EMBL/GenBank/DDBJ whole genome shotgun (WGS) entry which is preliminary data.</text>
</comment>
<gene>
    <name evidence="2" type="ORF">E7272_02105</name>
</gene>
<feature type="transmembrane region" description="Helical" evidence="1">
    <location>
        <begin position="383"/>
        <end position="402"/>
    </location>
</feature>
<keyword evidence="1" id="KW-0472">Membrane</keyword>
<feature type="transmembrane region" description="Helical" evidence="1">
    <location>
        <begin position="211"/>
        <end position="231"/>
    </location>
</feature>
<feature type="transmembrane region" description="Helical" evidence="1">
    <location>
        <begin position="295"/>
        <end position="313"/>
    </location>
</feature>
<feature type="transmembrane region" description="Helical" evidence="1">
    <location>
        <begin position="359"/>
        <end position="377"/>
    </location>
</feature>
<dbReference type="Proteomes" id="UP000766246">
    <property type="component" value="Unassembled WGS sequence"/>
</dbReference>
<feature type="transmembrane region" description="Helical" evidence="1">
    <location>
        <begin position="167"/>
        <end position="199"/>
    </location>
</feature>
<keyword evidence="1" id="KW-1133">Transmembrane helix</keyword>
<protein>
    <submittedName>
        <fullName evidence="2">Uncharacterized protein</fullName>
    </submittedName>
</protein>
<sequence>MIEYNEKRTNILKVILAVIIVVWSYATISYGFYVDENGLLAIYKGIFQGQRMFVDSWEALQTGGILAYPFLALYYYVLQPLFASFSINIGLVSYMRICYMTVRLIISIYLYIVLLDSDYDKGAYPAALFYYMFVIGWKNFSYKSFCDFAMILIMCYMFRFYKSRKSVYGILTAIATCIAVLAYPSMIIMAVFIGALWLYLVIKDEAPTLTVVLYVASCFLIGGLVIVYLQLTSGIGNVIAQIPNLGDQDYDYPIYIRFGKMLVSYAAFAVIAYLPIGLIWIINKLRGIDEYVERAILTLYFTIFMILVCLLRVEGISTSRFIYGCLIIFFWFPYFMRDKEKSDFIRIGSYSTRQDENRMTLWTVFIISIVAQIVWSISTNQEVTVPGHMTLYVVIMMILLLSEEEHGYYGLKNCLLLLGMFFMGIWVADSNGGFCYVFEPMIYVNEGELKGVALPEDEYLVNEASMKLLNEYVGEDDKLLVAFGANCAGYLNSDAWQATYSVYARTQLNSKLIDYYKINPDNMADYVLIDTGHDKYQYFTENETGKYLLETYTNEVAKEGNFVLLSRN</sequence>
<feature type="transmembrane region" description="Helical" evidence="1">
    <location>
        <begin position="121"/>
        <end position="137"/>
    </location>
</feature>
<feature type="transmembrane region" description="Helical" evidence="1">
    <location>
        <begin position="319"/>
        <end position="336"/>
    </location>
</feature>
<evidence type="ECO:0000313" key="3">
    <source>
        <dbReference type="Proteomes" id="UP000766246"/>
    </source>
</evidence>
<dbReference type="EMBL" id="SVER01000004">
    <property type="protein sequence ID" value="MBE5918613.1"/>
    <property type="molecule type" value="Genomic_DNA"/>
</dbReference>
<evidence type="ECO:0000256" key="1">
    <source>
        <dbReference type="SAM" id="Phobius"/>
    </source>
</evidence>
<name>A0A927U974_9FIRM</name>
<feature type="transmembrane region" description="Helical" evidence="1">
    <location>
        <begin position="12"/>
        <end position="33"/>
    </location>
</feature>
<dbReference type="AlphaFoldDB" id="A0A927U974"/>
<feature type="transmembrane region" description="Helical" evidence="1">
    <location>
        <begin position="65"/>
        <end position="85"/>
    </location>
</feature>
<feature type="transmembrane region" description="Helical" evidence="1">
    <location>
        <begin position="97"/>
        <end position="115"/>
    </location>
</feature>
<feature type="transmembrane region" description="Helical" evidence="1">
    <location>
        <begin position="262"/>
        <end position="283"/>
    </location>
</feature>
<keyword evidence="1" id="KW-0812">Transmembrane</keyword>